<evidence type="ECO:0000259" key="13">
    <source>
        <dbReference type="Pfam" id="PF00266"/>
    </source>
</evidence>
<comment type="caution">
    <text evidence="12">Lacks conserved residue(s) required for the propagation of feature annotation.</text>
</comment>
<dbReference type="GO" id="GO:0005737">
    <property type="term" value="C:cytoplasm"/>
    <property type="evidence" value="ECO:0007669"/>
    <property type="project" value="UniProtKB-SubCell"/>
</dbReference>
<feature type="binding site" evidence="12">
    <location>
        <position position="194"/>
    </location>
    <ligand>
        <name>pyridoxal 5'-phosphate</name>
        <dbReference type="ChEBI" id="CHEBI:597326"/>
    </ligand>
</feature>
<evidence type="ECO:0000256" key="4">
    <source>
        <dbReference type="ARBA" id="ARBA00022576"/>
    </source>
</evidence>
<comment type="pathway">
    <text evidence="2 12">Amino-acid biosynthesis; L-serine biosynthesis; L-serine from 3-phospho-D-glycerate: step 2/3.</text>
</comment>
<dbReference type="Gene3D" id="3.90.1150.10">
    <property type="entry name" value="Aspartate Aminotransferase, domain 1"/>
    <property type="match status" value="1"/>
</dbReference>
<dbReference type="InterPro" id="IPR015424">
    <property type="entry name" value="PyrdxlP-dep_Trfase"/>
</dbReference>
<evidence type="ECO:0000256" key="12">
    <source>
        <dbReference type="HAMAP-Rule" id="MF_00160"/>
    </source>
</evidence>
<dbReference type="AlphaFoldDB" id="A0A3A1YRK5"/>
<dbReference type="InterPro" id="IPR022278">
    <property type="entry name" value="Pser_aminoTfrase"/>
</dbReference>
<organism evidence="14 15">
    <name type="scientific">Psittacicella hinzii</name>
    <dbReference type="NCBI Taxonomy" id="2028575"/>
    <lineage>
        <taxon>Bacteria</taxon>
        <taxon>Pseudomonadati</taxon>
        <taxon>Pseudomonadota</taxon>
        <taxon>Gammaproteobacteria</taxon>
        <taxon>Pasteurellales</taxon>
        <taxon>Psittacicellaceae</taxon>
        <taxon>Psittacicella</taxon>
    </lineage>
</organism>
<evidence type="ECO:0000256" key="1">
    <source>
        <dbReference type="ARBA" id="ARBA00004915"/>
    </source>
</evidence>
<dbReference type="FunFam" id="3.40.640.10:FF:000010">
    <property type="entry name" value="Phosphoserine aminotransferase"/>
    <property type="match status" value="1"/>
</dbReference>
<feature type="domain" description="Aminotransferase class V" evidence="13">
    <location>
        <begin position="5"/>
        <end position="348"/>
    </location>
</feature>
<comment type="subcellular location">
    <subcellularLocation>
        <location evidence="12">Cytoplasm</location>
    </subcellularLocation>
</comment>
<evidence type="ECO:0000256" key="5">
    <source>
        <dbReference type="ARBA" id="ARBA00022605"/>
    </source>
</evidence>
<dbReference type="Gene3D" id="3.40.640.10">
    <property type="entry name" value="Type I PLP-dependent aspartate aminotransferase-like (Major domain)"/>
    <property type="match status" value="1"/>
</dbReference>
<evidence type="ECO:0000313" key="14">
    <source>
        <dbReference type="EMBL" id="RIY38657.1"/>
    </source>
</evidence>
<dbReference type="Pfam" id="PF00266">
    <property type="entry name" value="Aminotran_5"/>
    <property type="match status" value="1"/>
</dbReference>
<feature type="modified residue" description="N6-(pyridoxal phosphate)lysine" evidence="12">
    <location>
        <position position="195"/>
    </location>
</feature>
<dbReference type="UniPathway" id="UPA00244">
    <property type="reaction ID" value="UER00311"/>
</dbReference>
<comment type="similarity">
    <text evidence="3 12">Belongs to the class-V pyridoxal-phosphate-dependent aminotransferase family. SerC subfamily.</text>
</comment>
<feature type="binding site" evidence="12">
    <location>
        <position position="102"/>
    </location>
    <ligand>
        <name>pyridoxal 5'-phosphate</name>
        <dbReference type="ChEBI" id="CHEBI:597326"/>
    </ligand>
</feature>
<comment type="function">
    <text evidence="12">Catalyzes the reversible conversion of 3-phosphohydroxypyruvate to phosphoserine and of 3-hydroxy-2-oxo-4-phosphonooxybutanoate to phosphohydroxythreonine.</text>
</comment>
<feature type="binding site" evidence="12">
    <location>
        <position position="42"/>
    </location>
    <ligand>
        <name>L-glutamate</name>
        <dbReference type="ChEBI" id="CHEBI:29985"/>
    </ligand>
</feature>
<dbReference type="GO" id="GO:0004648">
    <property type="term" value="F:O-phospho-L-serine:2-oxoglutarate aminotransferase activity"/>
    <property type="evidence" value="ECO:0007669"/>
    <property type="project" value="UniProtKB-UniRule"/>
</dbReference>
<evidence type="ECO:0000256" key="9">
    <source>
        <dbReference type="ARBA" id="ARBA00023299"/>
    </source>
</evidence>
<sequence>MMQYFNFSAGPSTLFPEVIEQIKNDIGNWNNTHCSVFEYGHRTPEFTAFAKQMEQDLRDLLNIPDDYAVLFLHGGGRGGFDTVPLNMPQKHKKALYLISGHWSRESAKQAEKYIEVKNAAYVDDQFKRTKNDWTAESADCDYVYYCSNETIEGIETFDPPVISPNAYLVCDMSSDILSRPVDVSKFDVIYAGAQKNIGASGVAIYIVKKSLLGFAAPYCPEIFDWKINYENDSMYNTPATFSWYTCALTFQHLKKQFGNLANLEQVNINKANHFYNYLDQQDYYSNRVDPAVRSRMIVSFTTGNAELDTLFVQQAKQAGLLSLKGHRVYGGLRAAFYNAVSFEAVKALIAFMQDFAQKNPK</sequence>
<dbReference type="InterPro" id="IPR015421">
    <property type="entry name" value="PyrdxlP-dep_Trfase_major"/>
</dbReference>
<dbReference type="GO" id="GO:0008615">
    <property type="term" value="P:pyridoxine biosynthetic process"/>
    <property type="evidence" value="ECO:0007669"/>
    <property type="project" value="UniProtKB-UniRule"/>
</dbReference>
<comment type="subunit">
    <text evidence="12">Homodimer.</text>
</comment>
<evidence type="ECO:0000256" key="10">
    <source>
        <dbReference type="ARBA" id="ARBA00047630"/>
    </source>
</evidence>
<dbReference type="EC" id="2.6.1.52" evidence="12"/>
<keyword evidence="15" id="KW-1185">Reference proteome</keyword>
<evidence type="ECO:0000256" key="3">
    <source>
        <dbReference type="ARBA" id="ARBA00006904"/>
    </source>
</evidence>
<dbReference type="GO" id="GO:0006564">
    <property type="term" value="P:L-serine biosynthetic process"/>
    <property type="evidence" value="ECO:0007669"/>
    <property type="project" value="UniProtKB-UniRule"/>
</dbReference>
<accession>A0A3A1YRK5</accession>
<dbReference type="EMBL" id="NRJG01000058">
    <property type="protein sequence ID" value="RIY38657.1"/>
    <property type="molecule type" value="Genomic_DNA"/>
</dbReference>
<dbReference type="UniPathway" id="UPA00135">
    <property type="reaction ID" value="UER00197"/>
</dbReference>
<dbReference type="NCBIfam" id="NF003764">
    <property type="entry name" value="PRK05355.1"/>
    <property type="match status" value="1"/>
</dbReference>
<keyword evidence="4 12" id="KW-0032">Aminotransferase</keyword>
<evidence type="ECO:0000256" key="7">
    <source>
        <dbReference type="ARBA" id="ARBA00022898"/>
    </source>
</evidence>
<dbReference type="PIRSF" id="PIRSF000525">
    <property type="entry name" value="SerC"/>
    <property type="match status" value="1"/>
</dbReference>
<dbReference type="PANTHER" id="PTHR43247">
    <property type="entry name" value="PHOSPHOSERINE AMINOTRANSFERASE"/>
    <property type="match status" value="1"/>
</dbReference>
<dbReference type="InterPro" id="IPR020578">
    <property type="entry name" value="Aminotrans_V_PyrdxlP_BS"/>
</dbReference>
<keyword evidence="12" id="KW-0963">Cytoplasm</keyword>
<dbReference type="HAMAP" id="MF_00160">
    <property type="entry name" value="SerC_aminotrans_5"/>
    <property type="match status" value="1"/>
</dbReference>
<protein>
    <recommendedName>
        <fullName evidence="12">Phosphoserine aminotransferase</fullName>
        <ecNumber evidence="12">2.6.1.52</ecNumber>
    </recommendedName>
    <alternativeName>
        <fullName evidence="12">Phosphohydroxythreonine aminotransferase</fullName>
        <shortName evidence="12">PSAT</shortName>
    </alternativeName>
</protein>
<comment type="catalytic activity">
    <reaction evidence="10 12">
        <text>4-(phosphooxy)-L-threonine + 2-oxoglutarate = (R)-3-hydroxy-2-oxo-4-phosphooxybutanoate + L-glutamate</text>
        <dbReference type="Rhea" id="RHEA:16573"/>
        <dbReference type="ChEBI" id="CHEBI:16810"/>
        <dbReference type="ChEBI" id="CHEBI:29985"/>
        <dbReference type="ChEBI" id="CHEBI:58452"/>
        <dbReference type="ChEBI" id="CHEBI:58538"/>
        <dbReference type="EC" id="2.6.1.52"/>
    </reaction>
</comment>
<dbReference type="InterPro" id="IPR015422">
    <property type="entry name" value="PyrdxlP-dep_Trfase_small"/>
</dbReference>
<feature type="binding site" evidence="12">
    <location>
        <begin position="76"/>
        <end position="77"/>
    </location>
    <ligand>
        <name>pyridoxal 5'-phosphate</name>
        <dbReference type="ChEBI" id="CHEBI:597326"/>
    </ligand>
</feature>
<evidence type="ECO:0000313" key="15">
    <source>
        <dbReference type="Proteomes" id="UP000265916"/>
    </source>
</evidence>
<comment type="catalytic activity">
    <reaction evidence="11 12">
        <text>O-phospho-L-serine + 2-oxoglutarate = 3-phosphooxypyruvate + L-glutamate</text>
        <dbReference type="Rhea" id="RHEA:14329"/>
        <dbReference type="ChEBI" id="CHEBI:16810"/>
        <dbReference type="ChEBI" id="CHEBI:18110"/>
        <dbReference type="ChEBI" id="CHEBI:29985"/>
        <dbReference type="ChEBI" id="CHEBI:57524"/>
        <dbReference type="EC" id="2.6.1.52"/>
    </reaction>
</comment>
<dbReference type="FunFam" id="3.90.1150.10:FF:000006">
    <property type="entry name" value="Phosphoserine aminotransferase"/>
    <property type="match status" value="1"/>
</dbReference>
<proteinExistence type="inferred from homology"/>
<dbReference type="Proteomes" id="UP000265916">
    <property type="component" value="Unassembled WGS sequence"/>
</dbReference>
<evidence type="ECO:0000256" key="2">
    <source>
        <dbReference type="ARBA" id="ARBA00005099"/>
    </source>
</evidence>
<feature type="binding site" evidence="12">
    <location>
        <position position="150"/>
    </location>
    <ligand>
        <name>pyridoxal 5'-phosphate</name>
        <dbReference type="ChEBI" id="CHEBI:597326"/>
    </ligand>
</feature>
<comment type="pathway">
    <text evidence="1 12">Cofactor biosynthesis; pyridoxine 5'-phosphate biosynthesis; pyridoxine 5'-phosphate from D-erythrose 4-phosphate: step 3/5.</text>
</comment>
<evidence type="ECO:0000256" key="11">
    <source>
        <dbReference type="ARBA" id="ARBA00049007"/>
    </source>
</evidence>
<comment type="caution">
    <text evidence="14">The sequence shown here is derived from an EMBL/GenBank/DDBJ whole genome shotgun (WGS) entry which is preliminary data.</text>
</comment>
<keyword evidence="7 12" id="KW-0663">Pyridoxal phosphate</keyword>
<keyword evidence="9 12" id="KW-0718">Serine biosynthesis</keyword>
<dbReference type="PANTHER" id="PTHR43247:SF1">
    <property type="entry name" value="PHOSPHOSERINE AMINOTRANSFERASE"/>
    <property type="match status" value="1"/>
</dbReference>
<dbReference type="GO" id="GO:0030170">
    <property type="term" value="F:pyridoxal phosphate binding"/>
    <property type="evidence" value="ECO:0007669"/>
    <property type="project" value="UniProtKB-UniRule"/>
</dbReference>
<name>A0A3A1YRK5_9GAMM</name>
<evidence type="ECO:0000256" key="8">
    <source>
        <dbReference type="ARBA" id="ARBA00023096"/>
    </source>
</evidence>
<feature type="binding site" evidence="12">
    <location>
        <position position="171"/>
    </location>
    <ligand>
        <name>pyridoxal 5'-phosphate</name>
        <dbReference type="ChEBI" id="CHEBI:597326"/>
    </ligand>
</feature>
<keyword evidence="6 12" id="KW-0808">Transferase</keyword>
<comment type="cofactor">
    <cofactor evidence="12">
        <name>pyridoxal 5'-phosphate</name>
        <dbReference type="ChEBI" id="CHEBI:597326"/>
    </cofactor>
    <text evidence="12">Binds 1 pyridoxal phosphate per subunit.</text>
</comment>
<feature type="binding site" evidence="12">
    <location>
        <begin position="236"/>
        <end position="237"/>
    </location>
    <ligand>
        <name>pyridoxal 5'-phosphate</name>
        <dbReference type="ChEBI" id="CHEBI:597326"/>
    </ligand>
</feature>
<keyword evidence="8 12" id="KW-0664">Pyridoxine biosynthesis</keyword>
<dbReference type="InterPro" id="IPR000192">
    <property type="entry name" value="Aminotrans_V_dom"/>
</dbReference>
<dbReference type="PROSITE" id="PS00595">
    <property type="entry name" value="AA_TRANSFER_CLASS_5"/>
    <property type="match status" value="1"/>
</dbReference>
<gene>
    <name evidence="12" type="primary">serC</name>
    <name evidence="14" type="ORF">CKF58_03625</name>
</gene>
<dbReference type="SUPFAM" id="SSF53383">
    <property type="entry name" value="PLP-dependent transferases"/>
    <property type="match status" value="1"/>
</dbReference>
<evidence type="ECO:0000256" key="6">
    <source>
        <dbReference type="ARBA" id="ARBA00022679"/>
    </source>
</evidence>
<keyword evidence="5 12" id="KW-0028">Amino-acid biosynthesis</keyword>
<reference evidence="14 15" key="1">
    <citation type="submission" date="2017-08" db="EMBL/GenBank/DDBJ databases">
        <title>Reclassification of Bisgaard taxon 37 and 44.</title>
        <authorList>
            <person name="Christensen H."/>
        </authorList>
    </citation>
    <scope>NUCLEOTIDE SEQUENCE [LARGE SCALE GENOMIC DNA]</scope>
    <source>
        <strain evidence="14 15">111</strain>
    </source>
</reference>
<dbReference type="OrthoDB" id="9809412at2"/>